<evidence type="ECO:0000313" key="1">
    <source>
        <dbReference type="EMBL" id="QEO13556.1"/>
    </source>
</evidence>
<dbReference type="AlphaFoldDB" id="A0A5C1YC33"/>
<dbReference type="Gene3D" id="3.40.50.2000">
    <property type="entry name" value="Glycogen Phosphorylase B"/>
    <property type="match status" value="1"/>
</dbReference>
<dbReference type="EMBL" id="CP043505">
    <property type="protein sequence ID" value="QEO13556.1"/>
    <property type="molecule type" value="Genomic_DNA"/>
</dbReference>
<proteinExistence type="predicted"/>
<evidence type="ECO:0008006" key="3">
    <source>
        <dbReference type="Google" id="ProtNLM"/>
    </source>
</evidence>
<sequence>MSGVLTSMRRAAGRFILSLPEPIAVRIVPKTFGFRASEVPKPVLATPTPVRLLVAPANYAGQGHAWARAAERLDGVGGVSLTITRPGTPDFPADAIVSETVAVRSKRWIDGQRRAVRGFTHVLIEAERPLLGGAFGGDVRAEVAELESAGVRVAFVSHGSDLRLPSRHAEHERWSPFLEPDWDLAPVLEQTALANAAVLDDAGAPVFVSTPDLLLDRPDATWLPVVIDLERWATTAPVLERETPVVRHSPTNPVIKGTALIEPVLRELAAEGRIDLRLESGIPPAKMPAAIGDADVVLEQFRIGTYSVTAVEAMAAGRLVIAHVSDQVRRAVLDQTGLELPILEADPDTLGTVLRDVLADRERFRELAARGPAFAAAVHDGARSARVLAPFLGADRDIRPLEPR</sequence>
<keyword evidence="2" id="KW-1185">Reference proteome</keyword>
<dbReference type="SUPFAM" id="SSF53756">
    <property type="entry name" value="UDP-Glycosyltransferase/glycogen phosphorylase"/>
    <property type="match status" value="1"/>
</dbReference>
<protein>
    <recommendedName>
        <fullName evidence="3">Glycosyltransferase</fullName>
    </recommendedName>
</protein>
<organism evidence="1 2">
    <name type="scientific">Agromyces intestinalis</name>
    <dbReference type="NCBI Taxonomy" id="2592652"/>
    <lineage>
        <taxon>Bacteria</taxon>
        <taxon>Bacillati</taxon>
        <taxon>Actinomycetota</taxon>
        <taxon>Actinomycetes</taxon>
        <taxon>Micrococcales</taxon>
        <taxon>Microbacteriaceae</taxon>
        <taxon>Agromyces</taxon>
    </lineage>
</organism>
<dbReference type="Proteomes" id="UP000324678">
    <property type="component" value="Chromosome"/>
</dbReference>
<name>A0A5C1YC33_9MICO</name>
<reference evidence="1 2" key="1">
    <citation type="submission" date="2019-09" db="EMBL/GenBank/DDBJ databases">
        <title>Genome sequencing of strain KACC 19306.</title>
        <authorList>
            <person name="Heo J."/>
            <person name="Kim S.-J."/>
            <person name="Kim J.-S."/>
            <person name="Hong S.-B."/>
            <person name="Kwon S.-W."/>
        </authorList>
    </citation>
    <scope>NUCLEOTIDE SEQUENCE [LARGE SCALE GENOMIC DNA]</scope>
    <source>
        <strain evidence="1 2">KACC 19306</strain>
    </source>
</reference>
<evidence type="ECO:0000313" key="2">
    <source>
        <dbReference type="Proteomes" id="UP000324678"/>
    </source>
</evidence>
<dbReference type="OrthoDB" id="9809622at2"/>
<dbReference type="RefSeq" id="WP_149159579.1">
    <property type="nucleotide sequence ID" value="NZ_CP043505.1"/>
</dbReference>
<accession>A0A5C1YC33</accession>
<dbReference type="KEGG" id="ail:FLP10_03330"/>
<gene>
    <name evidence="1" type="ORF">FLP10_03330</name>
</gene>